<accession>A0A0F8ZVJ2</accession>
<dbReference type="Gene3D" id="3.90.25.10">
    <property type="entry name" value="UDP-galactose 4-epimerase, domain 1"/>
    <property type="match status" value="1"/>
</dbReference>
<reference evidence="3" key="1">
    <citation type="journal article" date="2015" name="Nature">
        <title>Complex archaea that bridge the gap between prokaryotes and eukaryotes.</title>
        <authorList>
            <person name="Spang A."/>
            <person name="Saw J.H."/>
            <person name="Jorgensen S.L."/>
            <person name="Zaremba-Niedzwiedzka K."/>
            <person name="Martijn J."/>
            <person name="Lind A.E."/>
            <person name="van Eijk R."/>
            <person name="Schleper C."/>
            <person name="Guy L."/>
            <person name="Ettema T.J."/>
        </authorList>
    </citation>
    <scope>NUCLEOTIDE SEQUENCE</scope>
</reference>
<dbReference type="EMBL" id="LAZR01049311">
    <property type="protein sequence ID" value="KKK89945.1"/>
    <property type="molecule type" value="Genomic_DNA"/>
</dbReference>
<evidence type="ECO:0000256" key="1">
    <source>
        <dbReference type="ARBA" id="ARBA00007637"/>
    </source>
</evidence>
<comment type="similarity">
    <text evidence="1">Belongs to the NAD(P)-dependent epimerase/dehydratase family.</text>
</comment>
<dbReference type="InterPro" id="IPR036291">
    <property type="entry name" value="NAD(P)-bd_dom_sf"/>
</dbReference>
<organism evidence="3">
    <name type="scientific">marine sediment metagenome</name>
    <dbReference type="NCBI Taxonomy" id="412755"/>
    <lineage>
        <taxon>unclassified sequences</taxon>
        <taxon>metagenomes</taxon>
        <taxon>ecological metagenomes</taxon>
    </lineage>
</organism>
<feature type="non-terminal residue" evidence="3">
    <location>
        <position position="232"/>
    </location>
</feature>
<dbReference type="PANTHER" id="PTHR43000">
    <property type="entry name" value="DTDP-D-GLUCOSE 4,6-DEHYDRATASE-RELATED"/>
    <property type="match status" value="1"/>
</dbReference>
<protein>
    <recommendedName>
        <fullName evidence="2">NAD-dependent epimerase/dehydratase domain-containing protein</fullName>
    </recommendedName>
</protein>
<dbReference type="InterPro" id="IPR001509">
    <property type="entry name" value="Epimerase_deHydtase"/>
</dbReference>
<dbReference type="SUPFAM" id="SSF51735">
    <property type="entry name" value="NAD(P)-binding Rossmann-fold domains"/>
    <property type="match status" value="1"/>
</dbReference>
<evidence type="ECO:0000259" key="2">
    <source>
        <dbReference type="Pfam" id="PF01370"/>
    </source>
</evidence>
<feature type="domain" description="NAD-dependent epimerase/dehydratase" evidence="2">
    <location>
        <begin position="10"/>
        <end position="197"/>
    </location>
</feature>
<comment type="caution">
    <text evidence="3">The sequence shown here is derived from an EMBL/GenBank/DDBJ whole genome shotgun (WGS) entry which is preliminary data.</text>
</comment>
<proteinExistence type="inferred from homology"/>
<name>A0A0F8ZVJ2_9ZZZZ</name>
<dbReference type="Gene3D" id="3.40.50.720">
    <property type="entry name" value="NAD(P)-binding Rossmann-like Domain"/>
    <property type="match status" value="1"/>
</dbReference>
<gene>
    <name evidence="3" type="ORF">LCGC14_2728010</name>
</gene>
<evidence type="ECO:0000313" key="3">
    <source>
        <dbReference type="EMBL" id="KKK89945.1"/>
    </source>
</evidence>
<dbReference type="AlphaFoldDB" id="A0A0F8ZVJ2"/>
<sequence length="232" mass="24421">MLTLLPDGAGFVEGSVCAADLVDRLVGEADYVFHLAARNIVRSTTAPREDLDVNVGGTMNVLLAARDRGIQRVLYSSSASVYGDAQSYSELNLPKLSSPYAVSKLAAEHYCTMFGTLHGTPVTVLRYSNVYGPGQSPRNPYCGVIGSFFASCMAGKALRVYGDGTQVRDYTFIDDTVYATLDAAESSNTIGKTLNVGTGVGTSVLNLATAVQATVGSDACGVEHVAVRDIDT</sequence>
<dbReference type="Pfam" id="PF01370">
    <property type="entry name" value="Epimerase"/>
    <property type="match status" value="1"/>
</dbReference>